<dbReference type="Pfam" id="PF05380">
    <property type="entry name" value="Peptidase_A17"/>
    <property type="match status" value="1"/>
</dbReference>
<dbReference type="InterPro" id="IPR008042">
    <property type="entry name" value="Retrotrans_Pao"/>
</dbReference>
<accession>A0ABM1F1M2</accession>
<reference evidence="2" key="1">
    <citation type="submission" date="2025-08" db="UniProtKB">
        <authorList>
            <consortium name="RefSeq"/>
        </authorList>
    </citation>
    <scope>IDENTIFICATION</scope>
</reference>
<evidence type="ECO:0000313" key="1">
    <source>
        <dbReference type="Proteomes" id="UP000695022"/>
    </source>
</evidence>
<gene>
    <name evidence="2" type="primary">LOC106818139</name>
</gene>
<evidence type="ECO:0000313" key="2">
    <source>
        <dbReference type="RefSeq" id="XP_014678343.1"/>
    </source>
</evidence>
<dbReference type="GeneID" id="106818139"/>
<sequence length="391" mass="44557">MQTGHSISEKEMNEWSQWLIDIQKLEQVFVPRSLRPRAFTKIVSRELYAFANAPDIGYGIAVSTRLQNDKGQVCCSLLFGRSRVAPLKKVTTPRMELTAASVAVKIIAIITGAMEYEYEFDKIVYWTDSMSVLQYINNQTSRFHTFVANRVTTIYEGSTLNQWRYAPTQHNPADSASRGLRPKDQRASEQWLLGPKYLWEPESQWPRSEFSKELSPEDPEVKKVYATLAAPGDIVTTDELFARYSNWKQLKTTVAWILRAQKCFKQRRSTDRRLRAQGSEALTPLSVEELESAEVSIVKYLQQTHLPENGKHIGSIQKLDPFVDEAGLLRVGGRRAKVPVEVKHPMLLPKDSPVTRFILVDAHNRVGQLGSNSTLSALRQKYWIARASFLI</sequence>
<keyword evidence="1" id="KW-1185">Reference proteome</keyword>
<organism evidence="1 2">
    <name type="scientific">Priapulus caudatus</name>
    <name type="common">Priapulid worm</name>
    <dbReference type="NCBI Taxonomy" id="37621"/>
    <lineage>
        <taxon>Eukaryota</taxon>
        <taxon>Metazoa</taxon>
        <taxon>Ecdysozoa</taxon>
        <taxon>Scalidophora</taxon>
        <taxon>Priapulida</taxon>
        <taxon>Priapulimorpha</taxon>
        <taxon>Priapulimorphida</taxon>
        <taxon>Priapulidae</taxon>
        <taxon>Priapulus</taxon>
    </lineage>
</organism>
<dbReference type="PANTHER" id="PTHR47331">
    <property type="entry name" value="PHD-TYPE DOMAIN-CONTAINING PROTEIN"/>
    <property type="match status" value="1"/>
</dbReference>
<dbReference type="Proteomes" id="UP000695022">
    <property type="component" value="Unplaced"/>
</dbReference>
<protein>
    <submittedName>
        <fullName evidence="2">Uncharacterized protein LOC106818139</fullName>
    </submittedName>
</protein>
<proteinExistence type="predicted"/>
<dbReference type="RefSeq" id="XP_014678343.1">
    <property type="nucleotide sequence ID" value="XM_014822857.1"/>
</dbReference>
<name>A0ABM1F1M2_PRICU</name>